<dbReference type="Proteomes" id="UP000281553">
    <property type="component" value="Unassembled WGS sequence"/>
</dbReference>
<dbReference type="AlphaFoldDB" id="A0A3P7MQL8"/>
<protein>
    <submittedName>
        <fullName evidence="2">Uncharacterized protein</fullName>
    </submittedName>
</protein>
<dbReference type="EMBL" id="UYRU01074639">
    <property type="protein sequence ID" value="VDN24878.1"/>
    <property type="molecule type" value="Genomic_DNA"/>
</dbReference>
<organism evidence="2 3">
    <name type="scientific">Dibothriocephalus latus</name>
    <name type="common">Fish tapeworm</name>
    <name type="synonym">Diphyllobothrium latum</name>
    <dbReference type="NCBI Taxonomy" id="60516"/>
    <lineage>
        <taxon>Eukaryota</taxon>
        <taxon>Metazoa</taxon>
        <taxon>Spiralia</taxon>
        <taxon>Lophotrochozoa</taxon>
        <taxon>Platyhelminthes</taxon>
        <taxon>Cestoda</taxon>
        <taxon>Eucestoda</taxon>
        <taxon>Diphyllobothriidea</taxon>
        <taxon>Diphyllobothriidae</taxon>
        <taxon>Dibothriocephalus</taxon>
    </lineage>
</organism>
<proteinExistence type="predicted"/>
<dbReference type="OrthoDB" id="26740at2759"/>
<name>A0A3P7MQL8_DIBLA</name>
<sequence>MLHGCLIKTEFMRLRLLLAVLVALVALCWTLSISPFLWGVVVGAFVAYCCLRSYALLMDYLYCTRDSGYGCCNTTMVSPSAYCCSLHNANLASWRPPYGPLVPPILNLDGGLPTLRDLPPPTVPHISDEDPKSGPSSGPLADSLGFKVDQHNKPVYKGWMNEVGRRTTALTPISYLFLMPSYHPATSRPPYTFTSSHKASLLSAMPLLRKSNKFIIA</sequence>
<evidence type="ECO:0000313" key="3">
    <source>
        <dbReference type="Proteomes" id="UP000281553"/>
    </source>
</evidence>
<accession>A0A3P7MQL8</accession>
<evidence type="ECO:0000256" key="1">
    <source>
        <dbReference type="SAM" id="MobiDB-lite"/>
    </source>
</evidence>
<feature type="region of interest" description="Disordered" evidence="1">
    <location>
        <begin position="119"/>
        <end position="146"/>
    </location>
</feature>
<gene>
    <name evidence="2" type="ORF">DILT_LOCUS14522</name>
</gene>
<keyword evidence="3" id="KW-1185">Reference proteome</keyword>
<reference evidence="2 3" key="1">
    <citation type="submission" date="2018-11" db="EMBL/GenBank/DDBJ databases">
        <authorList>
            <consortium name="Pathogen Informatics"/>
        </authorList>
    </citation>
    <scope>NUCLEOTIDE SEQUENCE [LARGE SCALE GENOMIC DNA]</scope>
</reference>
<evidence type="ECO:0000313" key="2">
    <source>
        <dbReference type="EMBL" id="VDN24878.1"/>
    </source>
</evidence>